<comment type="subcellular location">
    <subcellularLocation>
        <location evidence="1">Cell outer membrane</location>
    </subcellularLocation>
</comment>
<evidence type="ECO:0000256" key="5">
    <source>
        <dbReference type="ARBA" id="ARBA00023237"/>
    </source>
</evidence>
<evidence type="ECO:0000256" key="2">
    <source>
        <dbReference type="ARBA" id="ARBA00006275"/>
    </source>
</evidence>
<dbReference type="CDD" id="cd08977">
    <property type="entry name" value="SusD"/>
    <property type="match status" value="1"/>
</dbReference>
<name>A0A1I2J159_9BACT</name>
<dbReference type="Pfam" id="PF14322">
    <property type="entry name" value="SusD-like_3"/>
    <property type="match status" value="1"/>
</dbReference>
<evidence type="ECO:0000313" key="9">
    <source>
        <dbReference type="EMBL" id="SFF48385.1"/>
    </source>
</evidence>
<dbReference type="InterPro" id="IPR011990">
    <property type="entry name" value="TPR-like_helical_dom_sf"/>
</dbReference>
<dbReference type="OrthoDB" id="9792139at2"/>
<dbReference type="STRING" id="1003.SAMN04488541_104030"/>
<feature type="signal peptide" evidence="6">
    <location>
        <begin position="1"/>
        <end position="27"/>
    </location>
</feature>
<evidence type="ECO:0000256" key="6">
    <source>
        <dbReference type="SAM" id="SignalP"/>
    </source>
</evidence>
<evidence type="ECO:0000256" key="4">
    <source>
        <dbReference type="ARBA" id="ARBA00023136"/>
    </source>
</evidence>
<feature type="domain" description="RagB/SusD" evidence="7">
    <location>
        <begin position="315"/>
        <end position="507"/>
    </location>
</feature>
<keyword evidence="3 6" id="KW-0732">Signal</keyword>
<dbReference type="Proteomes" id="UP000199513">
    <property type="component" value="Unassembled WGS sequence"/>
</dbReference>
<evidence type="ECO:0000256" key="3">
    <source>
        <dbReference type="ARBA" id="ARBA00022729"/>
    </source>
</evidence>
<dbReference type="GO" id="GO:0009279">
    <property type="term" value="C:cell outer membrane"/>
    <property type="evidence" value="ECO:0007669"/>
    <property type="project" value="UniProtKB-SubCell"/>
</dbReference>
<dbReference type="InterPro" id="IPR033985">
    <property type="entry name" value="SusD-like_N"/>
</dbReference>
<keyword evidence="10" id="KW-1185">Reference proteome</keyword>
<accession>A0A1I2J159</accession>
<evidence type="ECO:0000256" key="1">
    <source>
        <dbReference type="ARBA" id="ARBA00004442"/>
    </source>
</evidence>
<evidence type="ECO:0000313" key="10">
    <source>
        <dbReference type="Proteomes" id="UP000199513"/>
    </source>
</evidence>
<reference evidence="10" key="1">
    <citation type="submission" date="2016-10" db="EMBL/GenBank/DDBJ databases">
        <authorList>
            <person name="Varghese N."/>
            <person name="Submissions S."/>
        </authorList>
    </citation>
    <scope>NUCLEOTIDE SEQUENCE [LARGE SCALE GENOMIC DNA]</scope>
    <source>
        <strain>GEY</strain>
        <strain evidence="10">DSM 9560</strain>
    </source>
</reference>
<gene>
    <name evidence="9" type="ORF">SAMN04488541_104030</name>
</gene>
<protein>
    <submittedName>
        <fullName evidence="9">Starch-binding associating with outer membrane</fullName>
    </submittedName>
</protein>
<proteinExistence type="inferred from homology"/>
<dbReference type="Gene3D" id="1.25.40.390">
    <property type="match status" value="1"/>
</dbReference>
<organism evidence="9 10">
    <name type="scientific">Thermoflexibacter ruber</name>
    <dbReference type="NCBI Taxonomy" id="1003"/>
    <lineage>
        <taxon>Bacteria</taxon>
        <taxon>Pseudomonadati</taxon>
        <taxon>Bacteroidota</taxon>
        <taxon>Cytophagia</taxon>
        <taxon>Cytophagales</taxon>
        <taxon>Thermoflexibacteraceae</taxon>
        <taxon>Thermoflexibacter</taxon>
    </lineage>
</organism>
<dbReference type="RefSeq" id="WP_091548904.1">
    <property type="nucleotide sequence ID" value="NZ_FONY01000040.1"/>
</dbReference>
<evidence type="ECO:0000259" key="7">
    <source>
        <dbReference type="Pfam" id="PF07980"/>
    </source>
</evidence>
<dbReference type="EMBL" id="FONY01000040">
    <property type="protein sequence ID" value="SFF48385.1"/>
    <property type="molecule type" value="Genomic_DNA"/>
</dbReference>
<dbReference type="SUPFAM" id="SSF48452">
    <property type="entry name" value="TPR-like"/>
    <property type="match status" value="1"/>
</dbReference>
<dbReference type="PROSITE" id="PS51257">
    <property type="entry name" value="PROKAR_LIPOPROTEIN"/>
    <property type="match status" value="1"/>
</dbReference>
<feature type="domain" description="SusD-like N-terminal" evidence="8">
    <location>
        <begin position="85"/>
        <end position="222"/>
    </location>
</feature>
<dbReference type="Pfam" id="PF07980">
    <property type="entry name" value="SusD_RagB"/>
    <property type="match status" value="1"/>
</dbReference>
<sequence length="507" mass="56886">MVQKIKISGIALTLVLFLALSSCNLDTKVYDRASAEDFPKTEAEFLSTVSGAYSALGGYNWAPFEINGPTSDEIVVPTRGPDWDDQGSWRSLETHTWTPDRPGQINGAWEFAYGGITNANLALARLKASQLQLAGKDVIVAEVRALRAFYYFVLCDFFGNVPIITEDTPAGNPQQSTRQQVFSFIESELKAAIPLLRRENSQETYGRVTQGAANAILAKLYLNAQVYTGTPRWADVITTCDAIINSGQYRLNPNFFDNFSVNNRNSAAARAENMFIIPYDKVNQGGMIFQYRTLHYAQQATYRLASTPWNGFCTIAEFYNSFPDNDVRKRMWLVGPQPGPDGQTLRYNDAVTGENNVPLNFTPSIASLERASQRDGVRSQKFEIQVGNNVNDQDNHFAIIRYADVLMMKAEAAFRLGQTGVALPLVNEVRRRAGLTELTSLTLDAILAERGREFAWEGWRRNDLIRFDRFANGTWQFKPVTPKTRELLPIPTQQLARNPNLRQNPGY</sequence>
<feature type="chain" id="PRO_5011692991" evidence="6">
    <location>
        <begin position="28"/>
        <end position="507"/>
    </location>
</feature>
<dbReference type="InterPro" id="IPR012944">
    <property type="entry name" value="SusD_RagB_dom"/>
</dbReference>
<evidence type="ECO:0000259" key="8">
    <source>
        <dbReference type="Pfam" id="PF14322"/>
    </source>
</evidence>
<comment type="similarity">
    <text evidence="2">Belongs to the SusD family.</text>
</comment>
<keyword evidence="4" id="KW-0472">Membrane</keyword>
<keyword evidence="5" id="KW-0998">Cell outer membrane</keyword>
<dbReference type="AlphaFoldDB" id="A0A1I2J159"/>